<dbReference type="HOGENOM" id="CLU_053595_0_1_0"/>
<name>D1ARR7_SEBTE</name>
<dbReference type="PANTHER" id="PTHR10889">
    <property type="entry name" value="DEOXYRIBOSE-PHOSPHATE ALDOLASE"/>
    <property type="match status" value="1"/>
</dbReference>
<dbReference type="STRING" id="526218.Sterm_3719"/>
<dbReference type="EC" id="4.1.2.4" evidence="7"/>
<protein>
    <recommendedName>
        <fullName evidence="7">Deoxyribose-phosphate aldolase</fullName>
        <shortName evidence="7">DERA</shortName>
        <ecNumber evidence="7">4.1.2.4</ecNumber>
    </recommendedName>
    <alternativeName>
        <fullName evidence="7">2-deoxy-D-ribose 5-phosphate aldolase</fullName>
    </alternativeName>
    <alternativeName>
        <fullName evidence="7">Phosphodeoxyriboaldolase</fullName>
        <shortName evidence="7">Deoxyriboaldolase</shortName>
    </alternativeName>
</protein>
<dbReference type="InterPro" id="IPR002915">
    <property type="entry name" value="DeoC/FbaB/LacD_aldolase"/>
</dbReference>
<keyword evidence="4 7" id="KW-0704">Schiff base</keyword>
<comment type="similarity">
    <text evidence="1 7">Belongs to the DeoC/FbaB aldolase family. DeoC type 1 subfamily.</text>
</comment>
<dbReference type="GO" id="GO:0006018">
    <property type="term" value="P:2-deoxyribose 1-phosphate catabolic process"/>
    <property type="evidence" value="ECO:0007669"/>
    <property type="project" value="UniProtKB-UniRule"/>
</dbReference>
<dbReference type="PANTHER" id="PTHR10889:SF1">
    <property type="entry name" value="DEOXYRIBOSE-PHOSPHATE ALDOLASE"/>
    <property type="match status" value="1"/>
</dbReference>
<dbReference type="HAMAP" id="MF_00114">
    <property type="entry name" value="DeoC_type1"/>
    <property type="match status" value="1"/>
</dbReference>
<organism evidence="8 9">
    <name type="scientific">Sebaldella termitidis (strain ATCC 33386 / NCTC 11300)</name>
    <dbReference type="NCBI Taxonomy" id="526218"/>
    <lineage>
        <taxon>Bacteria</taxon>
        <taxon>Fusobacteriati</taxon>
        <taxon>Fusobacteriota</taxon>
        <taxon>Fusobacteriia</taxon>
        <taxon>Fusobacteriales</taxon>
        <taxon>Leptotrichiaceae</taxon>
        <taxon>Sebaldella</taxon>
    </lineage>
</organism>
<evidence type="ECO:0000313" key="9">
    <source>
        <dbReference type="Proteomes" id="UP000000845"/>
    </source>
</evidence>
<evidence type="ECO:0000256" key="4">
    <source>
        <dbReference type="ARBA" id="ARBA00023270"/>
    </source>
</evidence>
<dbReference type="AlphaFoldDB" id="D1ARR7"/>
<feature type="active site" description="Proton donor/acceptor" evidence="7">
    <location>
        <position position="94"/>
    </location>
</feature>
<evidence type="ECO:0000256" key="7">
    <source>
        <dbReference type="HAMAP-Rule" id="MF_00114"/>
    </source>
</evidence>
<dbReference type="KEGG" id="str:Sterm_3719"/>
<reference evidence="9" key="1">
    <citation type="submission" date="2009-09" db="EMBL/GenBank/DDBJ databases">
        <title>The complete chromosome of Sebaldella termitidis ATCC 33386.</title>
        <authorList>
            <consortium name="US DOE Joint Genome Institute (JGI-PGF)"/>
            <person name="Lucas S."/>
            <person name="Copeland A."/>
            <person name="Lapidus A."/>
            <person name="Glavina del Rio T."/>
            <person name="Dalin E."/>
            <person name="Tice H."/>
            <person name="Bruce D."/>
            <person name="Goodwin L."/>
            <person name="Pitluck S."/>
            <person name="Kyrpides N."/>
            <person name="Mavromatis K."/>
            <person name="Ivanova N."/>
            <person name="Mikhailova N."/>
            <person name="Sims D."/>
            <person name="Meincke L."/>
            <person name="Brettin T."/>
            <person name="Detter J.C."/>
            <person name="Han C."/>
            <person name="Larimer F."/>
            <person name="Land M."/>
            <person name="Hauser L."/>
            <person name="Markowitz V."/>
            <person name="Cheng J.F."/>
            <person name="Hugenholtz P."/>
            <person name="Woyke T."/>
            <person name="Wu D."/>
            <person name="Eisen J.A."/>
        </authorList>
    </citation>
    <scope>NUCLEOTIDE SEQUENCE [LARGE SCALE GENOMIC DNA]</scope>
    <source>
        <strain evidence="9">ATCC 33386 / NCTC 11300</strain>
    </source>
</reference>
<dbReference type="InterPro" id="IPR028581">
    <property type="entry name" value="DeoC_typeI"/>
</dbReference>
<reference evidence="8 9" key="2">
    <citation type="journal article" date="2010" name="Stand. Genomic Sci.">
        <title>Complete genome sequence of Sebaldella termitidis type strain (NCTC 11300).</title>
        <authorList>
            <person name="Harmon-Smith M."/>
            <person name="Celia L."/>
            <person name="Chertkov O."/>
            <person name="Lapidus A."/>
            <person name="Copeland A."/>
            <person name="Glavina Del Rio T."/>
            <person name="Nolan M."/>
            <person name="Lucas S."/>
            <person name="Tice H."/>
            <person name="Cheng J.F."/>
            <person name="Han C."/>
            <person name="Detter J.C."/>
            <person name="Bruce D."/>
            <person name="Goodwin L."/>
            <person name="Pitluck S."/>
            <person name="Pati A."/>
            <person name="Liolios K."/>
            <person name="Ivanova N."/>
            <person name="Mavromatis K."/>
            <person name="Mikhailova N."/>
            <person name="Chen A."/>
            <person name="Palaniappan K."/>
            <person name="Land M."/>
            <person name="Hauser L."/>
            <person name="Chang Y.J."/>
            <person name="Jeffries C.D."/>
            <person name="Brettin T."/>
            <person name="Goker M."/>
            <person name="Beck B."/>
            <person name="Bristow J."/>
            <person name="Eisen J.A."/>
            <person name="Markowitz V."/>
            <person name="Hugenholtz P."/>
            <person name="Kyrpides N.C."/>
            <person name="Klenk H.P."/>
            <person name="Chen F."/>
        </authorList>
    </citation>
    <scope>NUCLEOTIDE SEQUENCE [LARGE SCALE GENOMIC DNA]</scope>
    <source>
        <strain evidence="9">ATCC 33386 / NCTC 11300</strain>
    </source>
</reference>
<sequence length="222" mass="23891">MKLTKKEFLKYVDHSLLKPNLTKEEVVAGLNFAKENECAAVCINTCNLDLAYEILKDTDVKIGTVIGFPSGAHTTFSKVAETIDAYARGAVEMDMVIDIGALRNGEADDVRKDIEAVVKASPAIVKVIFENYYLTKEEIALACKLAEEAGAHYVKTSTGFAPGGATVEDIKLMRASVSDKMKVKAAGGISTYADCIAMIEAGSDRIGISKTQEILKELEAGM</sequence>
<feature type="active site" description="Schiff-base intermediate with acetaldehyde" evidence="7">
    <location>
        <position position="155"/>
    </location>
</feature>
<evidence type="ECO:0000256" key="2">
    <source>
        <dbReference type="ARBA" id="ARBA00022490"/>
    </source>
</evidence>
<evidence type="ECO:0000256" key="5">
    <source>
        <dbReference type="ARBA" id="ARBA00048791"/>
    </source>
</evidence>
<dbReference type="Proteomes" id="UP000000845">
    <property type="component" value="Chromosome"/>
</dbReference>
<dbReference type="InterPro" id="IPR011343">
    <property type="entry name" value="DeoC"/>
</dbReference>
<dbReference type="InterPro" id="IPR013785">
    <property type="entry name" value="Aldolase_TIM"/>
</dbReference>
<evidence type="ECO:0000313" key="8">
    <source>
        <dbReference type="EMBL" id="ACZ10553.1"/>
    </source>
</evidence>
<dbReference type="RefSeq" id="WP_012863135.1">
    <property type="nucleotide sequence ID" value="NC_013517.1"/>
</dbReference>
<dbReference type="PIRSF" id="PIRSF001357">
    <property type="entry name" value="DeoC"/>
    <property type="match status" value="1"/>
</dbReference>
<gene>
    <name evidence="7" type="primary">deoC</name>
    <name evidence="8" type="ordered locus">Sterm_3719</name>
</gene>
<comment type="catalytic activity">
    <reaction evidence="5 7">
        <text>2-deoxy-D-ribose 5-phosphate = D-glyceraldehyde 3-phosphate + acetaldehyde</text>
        <dbReference type="Rhea" id="RHEA:12821"/>
        <dbReference type="ChEBI" id="CHEBI:15343"/>
        <dbReference type="ChEBI" id="CHEBI:59776"/>
        <dbReference type="ChEBI" id="CHEBI:62877"/>
        <dbReference type="EC" id="4.1.2.4"/>
    </reaction>
</comment>
<feature type="active site" description="Proton donor/acceptor" evidence="7">
    <location>
        <position position="184"/>
    </location>
</feature>
<dbReference type="UniPathway" id="UPA00002">
    <property type="reaction ID" value="UER00468"/>
</dbReference>
<dbReference type="GO" id="GO:0016052">
    <property type="term" value="P:carbohydrate catabolic process"/>
    <property type="evidence" value="ECO:0007669"/>
    <property type="project" value="TreeGrafter"/>
</dbReference>
<dbReference type="SMART" id="SM01133">
    <property type="entry name" value="DeoC"/>
    <property type="match status" value="1"/>
</dbReference>
<comment type="function">
    <text evidence="6 7">Catalyzes a reversible aldol reaction between acetaldehyde and D-glyceraldehyde 3-phosphate to generate 2-deoxy-D-ribose 5-phosphate.</text>
</comment>
<keyword evidence="2 7" id="KW-0963">Cytoplasm</keyword>
<dbReference type="Gene3D" id="3.20.20.70">
    <property type="entry name" value="Aldolase class I"/>
    <property type="match status" value="1"/>
</dbReference>
<comment type="pathway">
    <text evidence="7">Carbohydrate degradation; 2-deoxy-D-ribose 1-phosphate degradation; D-glyceraldehyde 3-phosphate and acetaldehyde from 2-deoxy-alpha-D-ribose 1-phosphate: step 2/2.</text>
</comment>
<dbReference type="EMBL" id="CP001739">
    <property type="protein sequence ID" value="ACZ10553.1"/>
    <property type="molecule type" value="Genomic_DNA"/>
</dbReference>
<proteinExistence type="inferred from homology"/>
<comment type="subcellular location">
    <subcellularLocation>
        <location evidence="7">Cytoplasm</location>
    </subcellularLocation>
</comment>
<dbReference type="Pfam" id="PF01791">
    <property type="entry name" value="DeoC"/>
    <property type="match status" value="1"/>
</dbReference>
<dbReference type="GO" id="GO:0004139">
    <property type="term" value="F:deoxyribose-phosphate aldolase activity"/>
    <property type="evidence" value="ECO:0007669"/>
    <property type="project" value="UniProtKB-UniRule"/>
</dbReference>
<dbReference type="GO" id="GO:0009264">
    <property type="term" value="P:deoxyribonucleotide catabolic process"/>
    <property type="evidence" value="ECO:0007669"/>
    <property type="project" value="UniProtKB-UniRule"/>
</dbReference>
<dbReference type="CDD" id="cd00959">
    <property type="entry name" value="DeoC"/>
    <property type="match status" value="1"/>
</dbReference>
<dbReference type="NCBIfam" id="TIGR00126">
    <property type="entry name" value="deoC"/>
    <property type="match status" value="1"/>
</dbReference>
<dbReference type="SUPFAM" id="SSF51569">
    <property type="entry name" value="Aldolase"/>
    <property type="match status" value="1"/>
</dbReference>
<evidence type="ECO:0000256" key="1">
    <source>
        <dbReference type="ARBA" id="ARBA00010936"/>
    </source>
</evidence>
<dbReference type="eggNOG" id="COG0274">
    <property type="taxonomic scope" value="Bacteria"/>
</dbReference>
<accession>D1ARR7</accession>
<dbReference type="FunFam" id="3.20.20.70:FF:000044">
    <property type="entry name" value="Deoxyribose-phosphate aldolase"/>
    <property type="match status" value="1"/>
</dbReference>
<keyword evidence="3 7" id="KW-0456">Lyase</keyword>
<evidence type="ECO:0000256" key="6">
    <source>
        <dbReference type="ARBA" id="ARBA00056337"/>
    </source>
</evidence>
<keyword evidence="9" id="KW-1185">Reference proteome</keyword>
<evidence type="ECO:0000256" key="3">
    <source>
        <dbReference type="ARBA" id="ARBA00023239"/>
    </source>
</evidence>
<dbReference type="GO" id="GO:0005737">
    <property type="term" value="C:cytoplasm"/>
    <property type="evidence" value="ECO:0007669"/>
    <property type="project" value="UniProtKB-SubCell"/>
</dbReference>